<comment type="caution">
    <text evidence="2">The sequence shown here is derived from an EMBL/GenBank/DDBJ whole genome shotgun (WGS) entry which is preliminary data.</text>
</comment>
<feature type="non-terminal residue" evidence="2">
    <location>
        <position position="105"/>
    </location>
</feature>
<organism evidence="2 3">
    <name type="scientific">Polyplosphaeria fusca</name>
    <dbReference type="NCBI Taxonomy" id="682080"/>
    <lineage>
        <taxon>Eukaryota</taxon>
        <taxon>Fungi</taxon>
        <taxon>Dikarya</taxon>
        <taxon>Ascomycota</taxon>
        <taxon>Pezizomycotina</taxon>
        <taxon>Dothideomycetes</taxon>
        <taxon>Pleosporomycetidae</taxon>
        <taxon>Pleosporales</taxon>
        <taxon>Tetraplosphaeriaceae</taxon>
        <taxon>Polyplosphaeria</taxon>
    </lineage>
</organism>
<sequence>SSLTTLSTKSHVLARQGWCKSKGWAVAVLVPPSWKLGLACPMQRWPAPLNSIYVTQPAAATGAVLLLPTAACAICLCPFASPAPLIRRANQPGPPSTSLDRRHNR</sequence>
<gene>
    <name evidence="2" type="ORF">EJ04DRAFT_602030</name>
</gene>
<evidence type="ECO:0000256" key="1">
    <source>
        <dbReference type="SAM" id="MobiDB-lite"/>
    </source>
</evidence>
<name>A0A9P4R158_9PLEO</name>
<feature type="region of interest" description="Disordered" evidence="1">
    <location>
        <begin position="85"/>
        <end position="105"/>
    </location>
</feature>
<reference evidence="2" key="1">
    <citation type="journal article" date="2020" name="Stud. Mycol.">
        <title>101 Dothideomycetes genomes: a test case for predicting lifestyles and emergence of pathogens.</title>
        <authorList>
            <person name="Haridas S."/>
            <person name="Albert R."/>
            <person name="Binder M."/>
            <person name="Bloem J."/>
            <person name="Labutti K."/>
            <person name="Salamov A."/>
            <person name="Andreopoulos B."/>
            <person name="Baker S."/>
            <person name="Barry K."/>
            <person name="Bills G."/>
            <person name="Bluhm B."/>
            <person name="Cannon C."/>
            <person name="Castanera R."/>
            <person name="Culley D."/>
            <person name="Daum C."/>
            <person name="Ezra D."/>
            <person name="Gonzalez J."/>
            <person name="Henrissat B."/>
            <person name="Kuo A."/>
            <person name="Liang C."/>
            <person name="Lipzen A."/>
            <person name="Lutzoni F."/>
            <person name="Magnuson J."/>
            <person name="Mondo S."/>
            <person name="Nolan M."/>
            <person name="Ohm R."/>
            <person name="Pangilinan J."/>
            <person name="Park H.-J."/>
            <person name="Ramirez L."/>
            <person name="Alfaro M."/>
            <person name="Sun H."/>
            <person name="Tritt A."/>
            <person name="Yoshinaga Y."/>
            <person name="Zwiers L.-H."/>
            <person name="Turgeon B."/>
            <person name="Goodwin S."/>
            <person name="Spatafora J."/>
            <person name="Crous P."/>
            <person name="Grigoriev I."/>
        </authorList>
    </citation>
    <scope>NUCLEOTIDE SEQUENCE</scope>
    <source>
        <strain evidence="2">CBS 125425</strain>
    </source>
</reference>
<feature type="non-terminal residue" evidence="2">
    <location>
        <position position="1"/>
    </location>
</feature>
<dbReference type="Proteomes" id="UP000799444">
    <property type="component" value="Unassembled WGS sequence"/>
</dbReference>
<dbReference type="AlphaFoldDB" id="A0A9P4R158"/>
<evidence type="ECO:0000313" key="3">
    <source>
        <dbReference type="Proteomes" id="UP000799444"/>
    </source>
</evidence>
<dbReference type="EMBL" id="ML996142">
    <property type="protein sequence ID" value="KAF2734903.1"/>
    <property type="molecule type" value="Genomic_DNA"/>
</dbReference>
<proteinExistence type="predicted"/>
<keyword evidence="3" id="KW-1185">Reference proteome</keyword>
<evidence type="ECO:0000313" key="2">
    <source>
        <dbReference type="EMBL" id="KAF2734903.1"/>
    </source>
</evidence>
<protein>
    <submittedName>
        <fullName evidence="2">Uncharacterized protein</fullName>
    </submittedName>
</protein>
<accession>A0A9P4R158</accession>